<dbReference type="Gene3D" id="3.40.50.620">
    <property type="entry name" value="HUPs"/>
    <property type="match status" value="1"/>
</dbReference>
<dbReference type="InterPro" id="IPR014730">
    <property type="entry name" value="ETF_a/b_N"/>
</dbReference>
<dbReference type="InterPro" id="IPR029035">
    <property type="entry name" value="DHS-like_NAD/FAD-binding_dom"/>
</dbReference>
<evidence type="ECO:0000313" key="3">
    <source>
        <dbReference type="EMBL" id="GAI95374.1"/>
    </source>
</evidence>
<sequence length="275" mass="29035">GNLYRVIGLRSKAGWRLGQELCAVLVGSDISSLAQEAIAFGADKVYVVDDPLLKDYQTDSYVSVMEKVVKRVTPQILILGQTSIGRDLAPRLAFRLGTAAATDCIELAIDPDSKLMRQTKPVYGGNAQAIFACQSYPQIATVRAKAMSPLGRDDSRQGEVITIEAGLDPSAIRTKVLEKVREEVEGIKLEEAEVIVSGGRGIGGADGFKQLEELAKILKGAVGATRPACDNGWVPDSLQVGLTGKIVAPNLYIAVGISGASQHISGCSGAKNIVA</sequence>
<dbReference type="Pfam" id="PF01012">
    <property type="entry name" value="ETF"/>
    <property type="match status" value="1"/>
</dbReference>
<proteinExistence type="inferred from homology"/>
<dbReference type="InterPro" id="IPR014729">
    <property type="entry name" value="Rossmann-like_a/b/a_fold"/>
</dbReference>
<dbReference type="PANTHER" id="PTHR43153:SF1">
    <property type="entry name" value="ELECTRON TRANSFER FLAVOPROTEIN SUBUNIT ALPHA, MITOCHONDRIAL"/>
    <property type="match status" value="1"/>
</dbReference>
<dbReference type="PANTHER" id="PTHR43153">
    <property type="entry name" value="ELECTRON TRANSFER FLAVOPROTEIN ALPHA"/>
    <property type="match status" value="1"/>
</dbReference>
<dbReference type="SUPFAM" id="SSF52402">
    <property type="entry name" value="Adenine nucleotide alpha hydrolases-like"/>
    <property type="match status" value="1"/>
</dbReference>
<evidence type="ECO:0000256" key="1">
    <source>
        <dbReference type="ARBA" id="ARBA00005817"/>
    </source>
</evidence>
<comment type="similarity">
    <text evidence="1">Belongs to the ETF alpha-subunit/FixB family.</text>
</comment>
<organism evidence="3">
    <name type="scientific">marine sediment metagenome</name>
    <dbReference type="NCBI Taxonomy" id="412755"/>
    <lineage>
        <taxon>unclassified sequences</taxon>
        <taxon>metagenomes</taxon>
        <taxon>ecological metagenomes</taxon>
    </lineage>
</organism>
<dbReference type="InterPro" id="IPR014731">
    <property type="entry name" value="ETF_asu_C"/>
</dbReference>
<dbReference type="InterPro" id="IPR001308">
    <property type="entry name" value="ETF_a/FixB"/>
</dbReference>
<dbReference type="EMBL" id="BARW01019444">
    <property type="protein sequence ID" value="GAI95374.1"/>
    <property type="molecule type" value="Genomic_DNA"/>
</dbReference>
<reference evidence="3" key="1">
    <citation type="journal article" date="2014" name="Front. Microbiol.">
        <title>High frequency of phylogenetically diverse reductive dehalogenase-homologous genes in deep subseafloor sedimentary metagenomes.</title>
        <authorList>
            <person name="Kawai M."/>
            <person name="Futagami T."/>
            <person name="Toyoda A."/>
            <person name="Takaki Y."/>
            <person name="Nishi S."/>
            <person name="Hori S."/>
            <person name="Arai W."/>
            <person name="Tsubouchi T."/>
            <person name="Morono Y."/>
            <person name="Uchiyama I."/>
            <person name="Ito T."/>
            <person name="Fujiyama A."/>
            <person name="Inagaki F."/>
            <person name="Takami H."/>
        </authorList>
    </citation>
    <scope>NUCLEOTIDE SEQUENCE</scope>
    <source>
        <strain evidence="3">Expedition CK06-06</strain>
    </source>
</reference>
<evidence type="ECO:0000259" key="2">
    <source>
        <dbReference type="SMART" id="SM00893"/>
    </source>
</evidence>
<feature type="domain" description="Electron transfer flavoprotein alpha/beta-subunit N-terminal" evidence="2">
    <location>
        <begin position="5"/>
        <end position="184"/>
    </location>
</feature>
<dbReference type="GO" id="GO:0033539">
    <property type="term" value="P:fatty acid beta-oxidation using acyl-CoA dehydrogenase"/>
    <property type="evidence" value="ECO:0007669"/>
    <property type="project" value="TreeGrafter"/>
</dbReference>
<dbReference type="PIRSF" id="PIRSF000089">
    <property type="entry name" value="Electra_flavoP_a"/>
    <property type="match status" value="1"/>
</dbReference>
<dbReference type="SMART" id="SM00893">
    <property type="entry name" value="ETF"/>
    <property type="match status" value="1"/>
</dbReference>
<feature type="non-terminal residue" evidence="3">
    <location>
        <position position="275"/>
    </location>
</feature>
<name>X1USP1_9ZZZZ</name>
<dbReference type="GO" id="GO:0009055">
    <property type="term" value="F:electron transfer activity"/>
    <property type="evidence" value="ECO:0007669"/>
    <property type="project" value="InterPro"/>
</dbReference>
<dbReference type="CDD" id="cd01715">
    <property type="entry name" value="ETF_alpha"/>
    <property type="match status" value="1"/>
</dbReference>
<comment type="caution">
    <text evidence="3">The sequence shown here is derived from an EMBL/GenBank/DDBJ whole genome shotgun (WGS) entry which is preliminary data.</text>
</comment>
<feature type="non-terminal residue" evidence="3">
    <location>
        <position position="1"/>
    </location>
</feature>
<dbReference type="Pfam" id="PF00766">
    <property type="entry name" value="ETF_alpha"/>
    <property type="match status" value="1"/>
</dbReference>
<accession>X1USP1</accession>
<dbReference type="GO" id="GO:0050660">
    <property type="term" value="F:flavin adenine dinucleotide binding"/>
    <property type="evidence" value="ECO:0007669"/>
    <property type="project" value="InterPro"/>
</dbReference>
<dbReference type="InterPro" id="IPR033947">
    <property type="entry name" value="ETF_alpha_N"/>
</dbReference>
<dbReference type="AlphaFoldDB" id="X1USP1"/>
<gene>
    <name evidence="3" type="ORF">S12H4_33053</name>
</gene>
<dbReference type="SUPFAM" id="SSF52467">
    <property type="entry name" value="DHS-like NAD/FAD-binding domain"/>
    <property type="match status" value="1"/>
</dbReference>
<dbReference type="Gene3D" id="3.40.50.1220">
    <property type="entry name" value="TPP-binding domain"/>
    <property type="match status" value="1"/>
</dbReference>
<protein>
    <recommendedName>
        <fullName evidence="2">Electron transfer flavoprotein alpha/beta-subunit N-terminal domain-containing protein</fullName>
    </recommendedName>
</protein>